<dbReference type="FunFam" id="3.40.50.720:FF:000193">
    <property type="entry name" value="UDP-glucose 6-dehydrogenase"/>
    <property type="match status" value="1"/>
</dbReference>
<feature type="binding site" evidence="10">
    <location>
        <position position="36"/>
    </location>
    <ligand>
        <name>NAD(+)</name>
        <dbReference type="ChEBI" id="CHEBI:57540"/>
    </ligand>
</feature>
<dbReference type="GO" id="GO:0006024">
    <property type="term" value="P:glycosaminoglycan biosynthetic process"/>
    <property type="evidence" value="ECO:0007669"/>
    <property type="project" value="TreeGrafter"/>
</dbReference>
<evidence type="ECO:0000256" key="8">
    <source>
        <dbReference type="PIRNR" id="PIRNR000124"/>
    </source>
</evidence>
<organism evidence="12 13">
    <name type="scientific">Candidatus Scalindua brodae</name>
    <dbReference type="NCBI Taxonomy" id="237368"/>
    <lineage>
        <taxon>Bacteria</taxon>
        <taxon>Pseudomonadati</taxon>
        <taxon>Planctomycetota</taxon>
        <taxon>Candidatus Brocadiia</taxon>
        <taxon>Candidatus Brocadiales</taxon>
        <taxon>Candidatus Scalinduaceae</taxon>
        <taxon>Candidatus Scalindua</taxon>
    </lineage>
</organism>
<dbReference type="Pfam" id="PF00984">
    <property type="entry name" value="UDPG_MGDP_dh"/>
    <property type="match status" value="1"/>
</dbReference>
<evidence type="ECO:0000256" key="6">
    <source>
        <dbReference type="ARBA" id="ARBA00047473"/>
    </source>
</evidence>
<evidence type="ECO:0000259" key="11">
    <source>
        <dbReference type="SMART" id="SM00984"/>
    </source>
</evidence>
<dbReference type="PATRIC" id="fig|237368.3.peg.3683"/>
<evidence type="ECO:0000256" key="9">
    <source>
        <dbReference type="PIRSR" id="PIRSR500133-1"/>
    </source>
</evidence>
<reference evidence="12 13" key="1">
    <citation type="submission" date="2014-10" db="EMBL/GenBank/DDBJ databases">
        <title>Draft genome of anammox bacterium scalindua brodae, obtained using differential coverage binning of sequence data from two enrichment reactors.</title>
        <authorList>
            <person name="Speth D.R."/>
            <person name="Russ L."/>
            <person name="Kartal B."/>
            <person name="Op den Camp H.J."/>
            <person name="Dutilh B.E."/>
            <person name="Jetten M.S."/>
        </authorList>
    </citation>
    <scope>NUCLEOTIDE SEQUENCE [LARGE SCALE GENOMIC DNA]</scope>
    <source>
        <strain evidence="12">RU1</strain>
    </source>
</reference>
<dbReference type="InterPro" id="IPR001732">
    <property type="entry name" value="UDP-Glc/GDP-Man_DH_N"/>
</dbReference>
<evidence type="ECO:0000256" key="10">
    <source>
        <dbReference type="PIRSR" id="PIRSR500133-3"/>
    </source>
</evidence>
<evidence type="ECO:0000313" key="12">
    <source>
        <dbReference type="EMBL" id="KHE90845.1"/>
    </source>
</evidence>
<evidence type="ECO:0000256" key="5">
    <source>
        <dbReference type="ARBA" id="ARBA00023027"/>
    </source>
</evidence>
<feature type="binding site" evidence="10">
    <location>
        <begin position="130"/>
        <end position="131"/>
    </location>
    <ligand>
        <name>NAD(+)</name>
        <dbReference type="ChEBI" id="CHEBI:57540"/>
    </ligand>
</feature>
<dbReference type="InterPro" id="IPR036220">
    <property type="entry name" value="UDP-Glc/GDP-Man_DH_C_sf"/>
</dbReference>
<keyword evidence="5 10" id="KW-0520">NAD</keyword>
<dbReference type="Pfam" id="PF03720">
    <property type="entry name" value="UDPG_MGDP_dh_C"/>
    <property type="match status" value="1"/>
</dbReference>
<evidence type="ECO:0000256" key="1">
    <source>
        <dbReference type="ARBA" id="ARBA00004701"/>
    </source>
</evidence>
<evidence type="ECO:0000256" key="3">
    <source>
        <dbReference type="ARBA" id="ARBA00012954"/>
    </source>
</evidence>
<dbReference type="SUPFAM" id="SSF52413">
    <property type="entry name" value="UDP-glucose/GDP-mannose dehydrogenase C-terminal domain"/>
    <property type="match status" value="1"/>
</dbReference>
<dbReference type="PANTHER" id="PTHR11374">
    <property type="entry name" value="UDP-GLUCOSE DEHYDROGENASE/UDP-MANNAC DEHYDROGENASE"/>
    <property type="match status" value="1"/>
</dbReference>
<dbReference type="AlphaFoldDB" id="A0A0B0EJK6"/>
<feature type="binding site" evidence="10">
    <location>
        <position position="41"/>
    </location>
    <ligand>
        <name>NAD(+)</name>
        <dbReference type="ChEBI" id="CHEBI:57540"/>
    </ligand>
</feature>
<dbReference type="GO" id="GO:0003979">
    <property type="term" value="F:UDP-glucose 6-dehydrogenase activity"/>
    <property type="evidence" value="ECO:0007669"/>
    <property type="project" value="UniProtKB-EC"/>
</dbReference>
<dbReference type="InterPro" id="IPR014026">
    <property type="entry name" value="UDP-Glc/GDP-Man_DH_dimer"/>
</dbReference>
<dbReference type="InterPro" id="IPR036291">
    <property type="entry name" value="NAD(P)-bd_dom_sf"/>
</dbReference>
<dbReference type="InterPro" id="IPR014027">
    <property type="entry name" value="UDP-Glc/GDP-Man_DH_C"/>
</dbReference>
<comment type="function">
    <text evidence="7">Catalyzes the conversion of UDP-glucose into UDP-glucuronate, one of the precursors of teichuronic acid.</text>
</comment>
<dbReference type="Gene3D" id="1.20.5.100">
    <property type="entry name" value="Cytochrome c1, transmembrane anchor, C-terminal"/>
    <property type="match status" value="1"/>
</dbReference>
<dbReference type="FunFam" id="3.40.50.720:FF:000032">
    <property type="entry name" value="UDP-glucose 6-dehydrogenase"/>
    <property type="match status" value="1"/>
</dbReference>
<dbReference type="SUPFAM" id="SSF48179">
    <property type="entry name" value="6-phosphogluconate dehydrogenase C-terminal domain-like"/>
    <property type="match status" value="1"/>
</dbReference>
<keyword evidence="4" id="KW-0560">Oxidoreductase</keyword>
<comment type="catalytic activity">
    <reaction evidence="6">
        <text>UDP-alpha-D-glucose + 2 NAD(+) + H2O = UDP-alpha-D-glucuronate + 2 NADH + 3 H(+)</text>
        <dbReference type="Rhea" id="RHEA:23596"/>
        <dbReference type="ChEBI" id="CHEBI:15377"/>
        <dbReference type="ChEBI" id="CHEBI:15378"/>
        <dbReference type="ChEBI" id="CHEBI:57540"/>
        <dbReference type="ChEBI" id="CHEBI:57945"/>
        <dbReference type="ChEBI" id="CHEBI:58052"/>
        <dbReference type="ChEBI" id="CHEBI:58885"/>
        <dbReference type="EC" id="1.1.1.22"/>
    </reaction>
</comment>
<dbReference type="PIRSF" id="PIRSF500133">
    <property type="entry name" value="UDPglc_DH_euk"/>
    <property type="match status" value="1"/>
</dbReference>
<feature type="binding site" evidence="10">
    <location>
        <begin position="275"/>
        <end position="278"/>
    </location>
    <ligand>
        <name>NAD(+)</name>
        <dbReference type="ChEBI" id="CHEBI:57540"/>
    </ligand>
</feature>
<dbReference type="PANTHER" id="PTHR11374:SF3">
    <property type="entry name" value="UDP-GLUCOSE 6-DEHYDROGENASE"/>
    <property type="match status" value="1"/>
</dbReference>
<feature type="binding site" evidence="10">
    <location>
        <begin position="89"/>
        <end position="93"/>
    </location>
    <ligand>
        <name>NAD(+)</name>
        <dbReference type="ChEBI" id="CHEBI:57540"/>
    </ligand>
</feature>
<dbReference type="InterPro" id="IPR017476">
    <property type="entry name" value="UDP-Glc/GDP-Man"/>
</dbReference>
<feature type="binding site" evidence="10">
    <location>
        <position position="164"/>
    </location>
    <ligand>
        <name>NAD(+)</name>
        <dbReference type="ChEBI" id="CHEBI:57540"/>
    </ligand>
</feature>
<name>A0A0B0EJK6_9BACT</name>
<dbReference type="UniPathway" id="UPA00038">
    <property type="reaction ID" value="UER00491"/>
</dbReference>
<evidence type="ECO:0000313" key="13">
    <source>
        <dbReference type="Proteomes" id="UP000030652"/>
    </source>
</evidence>
<dbReference type="GO" id="GO:0006065">
    <property type="term" value="P:UDP-glucuronate biosynthetic process"/>
    <property type="evidence" value="ECO:0007669"/>
    <property type="project" value="UniProtKB-UniPathway"/>
</dbReference>
<evidence type="ECO:0000256" key="7">
    <source>
        <dbReference type="ARBA" id="ARBA00053241"/>
    </source>
</evidence>
<feature type="binding site" evidence="10">
    <location>
        <position position="345"/>
    </location>
    <ligand>
        <name>NAD(+)</name>
        <dbReference type="ChEBI" id="CHEBI:57540"/>
    </ligand>
</feature>
<dbReference type="NCBIfam" id="TIGR03026">
    <property type="entry name" value="NDP-sugDHase"/>
    <property type="match status" value="1"/>
</dbReference>
<feature type="binding site" evidence="10">
    <location>
        <begin position="11"/>
        <end position="16"/>
    </location>
    <ligand>
        <name>NAD(+)</name>
        <dbReference type="ChEBI" id="CHEBI:57540"/>
    </ligand>
</feature>
<evidence type="ECO:0000256" key="4">
    <source>
        <dbReference type="ARBA" id="ARBA00023002"/>
    </source>
</evidence>
<dbReference type="Proteomes" id="UP000030652">
    <property type="component" value="Unassembled WGS sequence"/>
</dbReference>
<comment type="pathway">
    <text evidence="1">Nucleotide-sugar biosynthesis; UDP-alpha-D-glucuronate biosynthesis; UDP-alpha-D-glucuronate from UDP-alpha-D-glucose: step 1/1.</text>
</comment>
<dbReference type="EMBL" id="JRYO01000232">
    <property type="protein sequence ID" value="KHE90845.1"/>
    <property type="molecule type" value="Genomic_DNA"/>
</dbReference>
<dbReference type="InterPro" id="IPR008927">
    <property type="entry name" value="6-PGluconate_DH-like_C_sf"/>
</dbReference>
<gene>
    <name evidence="12" type="ORF">SCABRO_03416</name>
</gene>
<dbReference type="PIRSF" id="PIRSF000124">
    <property type="entry name" value="UDPglc_GDPman_dh"/>
    <property type="match status" value="1"/>
</dbReference>
<dbReference type="Pfam" id="PF03721">
    <property type="entry name" value="UDPG_MGDP_dh_N"/>
    <property type="match status" value="1"/>
</dbReference>
<dbReference type="eggNOG" id="COG1004">
    <property type="taxonomic scope" value="Bacteria"/>
</dbReference>
<dbReference type="EC" id="1.1.1.22" evidence="3"/>
<feature type="active site" description="Nucleophile" evidence="9">
    <location>
        <position position="275"/>
    </location>
</feature>
<proteinExistence type="inferred from homology"/>
<dbReference type="GO" id="GO:0051287">
    <property type="term" value="F:NAD binding"/>
    <property type="evidence" value="ECO:0007669"/>
    <property type="project" value="InterPro"/>
</dbReference>
<dbReference type="InterPro" id="IPR028356">
    <property type="entry name" value="UDPglc_DH_euk"/>
</dbReference>
<dbReference type="SMART" id="SM00984">
    <property type="entry name" value="UDPG_MGDP_dh_C"/>
    <property type="match status" value="1"/>
</dbReference>
<feature type="domain" description="UDP-glucose/GDP-mannose dehydrogenase C-terminal" evidence="11">
    <location>
        <begin position="331"/>
        <end position="437"/>
    </location>
</feature>
<dbReference type="FunFam" id="1.20.5.100:FF:000001">
    <property type="entry name" value="UDP-glucose 6-dehydrogenase"/>
    <property type="match status" value="1"/>
</dbReference>
<accession>A0A0B0EJK6</accession>
<dbReference type="SUPFAM" id="SSF51735">
    <property type="entry name" value="NAD(P)-binding Rossmann-fold domains"/>
    <property type="match status" value="1"/>
</dbReference>
<comment type="caution">
    <text evidence="12">The sequence shown here is derived from an EMBL/GenBank/DDBJ whole genome shotgun (WGS) entry which is preliminary data.</text>
</comment>
<sequence length="458" mass="51322">MDKEKTILCIGAGYVGGPTMAMLALKNPDYKVIVVDINSERIRAWNSENLPIYEPGLLEVVHKVRDKNLFFSSDVDNSIREAHIIFVSVNTPTKTFGYGAGYASDLQYWEKTARQILKMSDSSKIIVEKSTLPVKTAEAMERILNSNEKGIVFDVLSNPEFLAEGTAINDLENPDRVLVGSRETESGLRARDKIVQLYSSWIDKEKILTSNVWSTELSKLVANAFLAQRISSINSIASLCEETGANVHEVAHAVGTDSRIGQKFLNASVGFGGSCFKKDIFNLVYLCKHYGLDEVADYWESVVRMNIYQTERFVLKMLKSMFNTIAGKRIAIFGFAFKANTGDTRESPAIYVTKKLLKEMANVAVSDPQALENAKIELKECKENVEYCSDPYAAAKSAHAIAVLTEWECYKTLDYQKIFESMEKPAFIFDGRNILPHKDLFEMGFNVVPLGMPELSHF</sequence>
<comment type="similarity">
    <text evidence="2 8">Belongs to the UDP-glucose/GDP-mannose dehydrogenase family.</text>
</comment>
<protein>
    <recommendedName>
        <fullName evidence="3">UDP-glucose 6-dehydrogenase</fullName>
        <ecNumber evidence="3">1.1.1.22</ecNumber>
    </recommendedName>
</protein>
<dbReference type="Gene3D" id="3.40.50.720">
    <property type="entry name" value="NAD(P)-binding Rossmann-like Domain"/>
    <property type="match status" value="2"/>
</dbReference>
<evidence type="ECO:0000256" key="2">
    <source>
        <dbReference type="ARBA" id="ARBA00006601"/>
    </source>
</evidence>